<keyword evidence="3" id="KW-1185">Reference proteome</keyword>
<dbReference type="RefSeq" id="WP_070933559.1">
    <property type="nucleotide sequence ID" value="NZ_MIPT01000001.1"/>
</dbReference>
<reference evidence="2 3" key="1">
    <citation type="submission" date="2016-09" db="EMBL/GenBank/DDBJ databases">
        <title>Metabolic pathway, cell adaptation mechanisms and a novel monoxygenase revealed through proteogenomic-transcription analysis of a Sphingomonas haloaromaticamans strain degrading the fungicide ortho-phenylphenol.</title>
        <authorList>
            <person name="Perruchon C."/>
            <person name="Papadopoulou E.S."/>
            <person name="Rousidou C."/>
            <person name="Vasileiadis S."/>
            <person name="Tanou G."/>
            <person name="Amoutzias G."/>
            <person name="Molassiotis A."/>
            <person name="Karpouzas D.G."/>
        </authorList>
    </citation>
    <scope>NUCLEOTIDE SEQUENCE [LARGE SCALE GENOMIC DNA]</scope>
    <source>
        <strain evidence="2 3">P3</strain>
    </source>
</reference>
<dbReference type="PANTHER" id="PTHR34980:SF2">
    <property type="entry name" value="INNER MEMBRANE PROTEIN YHAH-RELATED"/>
    <property type="match status" value="1"/>
</dbReference>
<feature type="transmembrane region" description="Helical" evidence="1">
    <location>
        <begin position="52"/>
        <end position="78"/>
    </location>
</feature>
<evidence type="ECO:0000256" key="1">
    <source>
        <dbReference type="SAM" id="Phobius"/>
    </source>
</evidence>
<feature type="transmembrane region" description="Helical" evidence="1">
    <location>
        <begin position="90"/>
        <end position="110"/>
    </location>
</feature>
<comment type="caution">
    <text evidence="2">The sequence shown here is derived from an EMBL/GenBank/DDBJ whole genome shotgun (WGS) entry which is preliminary data.</text>
</comment>
<keyword evidence="1" id="KW-0472">Membrane</keyword>
<protein>
    <submittedName>
        <fullName evidence="2">Inner membrane protein YhaI</fullName>
    </submittedName>
</protein>
<evidence type="ECO:0000313" key="2">
    <source>
        <dbReference type="EMBL" id="OHT19635.1"/>
    </source>
</evidence>
<keyword evidence="1" id="KW-0812">Transmembrane</keyword>
<organism evidence="2 3">
    <name type="scientific">Edaphosphingomonas haloaromaticamans</name>
    <dbReference type="NCBI Taxonomy" id="653954"/>
    <lineage>
        <taxon>Bacteria</taxon>
        <taxon>Pseudomonadati</taxon>
        <taxon>Pseudomonadota</taxon>
        <taxon>Alphaproteobacteria</taxon>
        <taxon>Sphingomonadales</taxon>
        <taxon>Rhizorhabdaceae</taxon>
        <taxon>Edaphosphingomonas</taxon>
    </lineage>
</organism>
<dbReference type="Proteomes" id="UP000179467">
    <property type="component" value="Unassembled WGS sequence"/>
</dbReference>
<dbReference type="PANTHER" id="PTHR34980">
    <property type="entry name" value="INNER MEMBRANE PROTEIN-RELATED-RELATED"/>
    <property type="match status" value="1"/>
</dbReference>
<evidence type="ECO:0000313" key="3">
    <source>
        <dbReference type="Proteomes" id="UP000179467"/>
    </source>
</evidence>
<dbReference type="InterPro" id="IPR008523">
    <property type="entry name" value="DUF805"/>
</dbReference>
<dbReference type="OrthoDB" id="9812349at2"/>
<feature type="transmembrane region" description="Helical" evidence="1">
    <location>
        <begin position="23"/>
        <end position="46"/>
    </location>
</feature>
<sequence length="134" mass="14818">MEWMLLPLKRYADFTGRSSRREFWMFAALHALVALLFYVPLSGIFFRGMAGVLPATLGVIVPLLGLYVAVMFVPGLAVQVRRFHDLGRPGWMVLIGFVPVVGVFAILYFMCLPGTSGPNRYGADPVAEDVAIRP</sequence>
<dbReference type="GO" id="GO:0005886">
    <property type="term" value="C:plasma membrane"/>
    <property type="evidence" value="ECO:0007669"/>
    <property type="project" value="TreeGrafter"/>
</dbReference>
<accession>A0A1S1HBZ1</accession>
<dbReference type="EMBL" id="MIPT01000001">
    <property type="protein sequence ID" value="OHT19635.1"/>
    <property type="molecule type" value="Genomic_DNA"/>
</dbReference>
<dbReference type="AlphaFoldDB" id="A0A1S1HBZ1"/>
<name>A0A1S1HBZ1_9SPHN</name>
<keyword evidence="1" id="KW-1133">Transmembrane helix</keyword>
<proteinExistence type="predicted"/>
<gene>
    <name evidence="2" type="primary">yhaI</name>
    <name evidence="2" type="ORF">BHE75_01622</name>
</gene>
<dbReference type="Pfam" id="PF05656">
    <property type="entry name" value="DUF805"/>
    <property type="match status" value="1"/>
</dbReference>